<evidence type="ECO:0000256" key="6">
    <source>
        <dbReference type="ARBA" id="ARBA00022989"/>
    </source>
</evidence>
<feature type="transmembrane region" description="Helical" evidence="9">
    <location>
        <begin position="89"/>
        <end position="107"/>
    </location>
</feature>
<feature type="transmembrane region" description="Helical" evidence="9">
    <location>
        <begin position="128"/>
        <end position="150"/>
    </location>
</feature>
<feature type="transmembrane region" description="Helical" evidence="9">
    <location>
        <begin position="49"/>
        <end position="69"/>
    </location>
</feature>
<dbReference type="PANTHER" id="PTHR38438">
    <property type="entry name" value="RIBOFLAVIN TRANSPORTER RIBU"/>
    <property type="match status" value="1"/>
</dbReference>
<dbReference type="PIRSF" id="PIRSF037778">
    <property type="entry name" value="UCP037778_transp_RibU"/>
    <property type="match status" value="1"/>
</dbReference>
<dbReference type="Proteomes" id="UP001333102">
    <property type="component" value="Chromosome"/>
</dbReference>
<dbReference type="RefSeq" id="WP_324668684.1">
    <property type="nucleotide sequence ID" value="NZ_CP141614.1"/>
</dbReference>
<dbReference type="Pfam" id="PF12822">
    <property type="entry name" value="ECF_trnsprt"/>
    <property type="match status" value="1"/>
</dbReference>
<evidence type="ECO:0000256" key="7">
    <source>
        <dbReference type="ARBA" id="ARBA00023136"/>
    </source>
</evidence>
<organism evidence="10 11">
    <name type="scientific">Geochorda subterranea</name>
    <dbReference type="NCBI Taxonomy" id="3109564"/>
    <lineage>
        <taxon>Bacteria</taxon>
        <taxon>Bacillati</taxon>
        <taxon>Bacillota</taxon>
        <taxon>Limnochordia</taxon>
        <taxon>Limnochordales</taxon>
        <taxon>Geochordaceae</taxon>
        <taxon>Geochorda</taxon>
    </lineage>
</organism>
<keyword evidence="4 8" id="KW-1003">Cell membrane</keyword>
<sequence length="209" mass="21474">MSGPATAPAGARRLTQVGVMAAASLVAMLTIRFPIVPGATFLKYDPSDAVGLLAGLTMGPGAGVSTVLLKDVLFWLLRGTDPFGPLADFLAAATFVGVASAVAHRLWPTDDGETTVRRPALRPLHAGALPAMALGVAVGTAARVVVMALANFPILYLEMGMPPARVAALMWPAIVPFNALKGLLNGALAMVLAAALVRRHAVVAPHRSS</sequence>
<keyword evidence="11" id="KW-1185">Reference proteome</keyword>
<evidence type="ECO:0000313" key="10">
    <source>
        <dbReference type="EMBL" id="WRP14368.1"/>
    </source>
</evidence>
<keyword evidence="5 9" id="KW-0812">Transmembrane</keyword>
<comment type="subcellular location">
    <subcellularLocation>
        <location evidence="1">Cell membrane</location>
        <topology evidence="1">Multi-pass membrane protein</topology>
    </subcellularLocation>
</comment>
<dbReference type="Gene3D" id="1.10.1760.20">
    <property type="match status" value="1"/>
</dbReference>
<dbReference type="EMBL" id="CP141614">
    <property type="protein sequence ID" value="WRP14368.1"/>
    <property type="molecule type" value="Genomic_DNA"/>
</dbReference>
<evidence type="ECO:0000256" key="5">
    <source>
        <dbReference type="ARBA" id="ARBA00022692"/>
    </source>
</evidence>
<keyword evidence="6 9" id="KW-1133">Transmembrane helix</keyword>
<keyword evidence="3 8" id="KW-0813">Transport</keyword>
<dbReference type="PANTHER" id="PTHR38438:SF1">
    <property type="entry name" value="RIBOFLAVIN TRANSPORTER RIBU"/>
    <property type="match status" value="1"/>
</dbReference>
<dbReference type="InterPro" id="IPR024529">
    <property type="entry name" value="ECF_trnsprt_substrate-spec"/>
</dbReference>
<evidence type="ECO:0000256" key="9">
    <source>
        <dbReference type="SAM" id="Phobius"/>
    </source>
</evidence>
<evidence type="ECO:0000256" key="3">
    <source>
        <dbReference type="ARBA" id="ARBA00022448"/>
    </source>
</evidence>
<feature type="transmembrane region" description="Helical" evidence="9">
    <location>
        <begin position="20"/>
        <end position="42"/>
    </location>
</feature>
<keyword evidence="7 8" id="KW-0472">Membrane</keyword>
<name>A0ABZ1BPG9_9FIRM</name>
<comment type="function">
    <text evidence="8">Probably a riboflavin-binding protein that interacts with the energy-coupling factor (ECF) ABC-transporter complex.</text>
</comment>
<evidence type="ECO:0000256" key="2">
    <source>
        <dbReference type="ARBA" id="ARBA00005540"/>
    </source>
</evidence>
<reference evidence="11" key="1">
    <citation type="submission" date="2023-12" db="EMBL/GenBank/DDBJ databases">
        <title>Novel isolates from deep terrestrial aquifers shed light on the physiology and ecology of the class Limnochordia.</title>
        <authorList>
            <person name="Karnachuk O.V."/>
            <person name="Lukina A.P."/>
            <person name="Avakyan M.R."/>
            <person name="Kadnikov V."/>
            <person name="Begmatov S."/>
            <person name="Beletsky A.V."/>
            <person name="Mardanov A.V."/>
            <person name="Ravin N.V."/>
        </authorList>
    </citation>
    <scope>NUCLEOTIDE SEQUENCE [LARGE SCALE GENOMIC DNA]</scope>
    <source>
        <strain evidence="11">LN</strain>
    </source>
</reference>
<dbReference type="InterPro" id="IPR025720">
    <property type="entry name" value="RibU"/>
</dbReference>
<feature type="transmembrane region" description="Helical" evidence="9">
    <location>
        <begin position="170"/>
        <end position="197"/>
    </location>
</feature>
<gene>
    <name evidence="10" type="ORF">VLY81_13250</name>
</gene>
<protein>
    <recommendedName>
        <fullName evidence="8">Riboflavin transporter</fullName>
    </recommendedName>
</protein>
<accession>A0ABZ1BPG9</accession>
<comment type="similarity">
    <text evidence="2 8">Belongs to the prokaryotic riboflavin transporter (P-RFT) (TC 2.A.87) family.</text>
</comment>
<evidence type="ECO:0000313" key="11">
    <source>
        <dbReference type="Proteomes" id="UP001333102"/>
    </source>
</evidence>
<evidence type="ECO:0000256" key="1">
    <source>
        <dbReference type="ARBA" id="ARBA00004651"/>
    </source>
</evidence>
<evidence type="ECO:0000256" key="8">
    <source>
        <dbReference type="PIRNR" id="PIRNR037778"/>
    </source>
</evidence>
<evidence type="ECO:0000256" key="4">
    <source>
        <dbReference type="ARBA" id="ARBA00022475"/>
    </source>
</evidence>
<proteinExistence type="inferred from homology"/>